<accession>A0ABV5THV2</accession>
<dbReference type="InterPro" id="IPR036812">
    <property type="entry name" value="NAD(P)_OxRdtase_dom_sf"/>
</dbReference>
<keyword evidence="1" id="KW-0560">Oxidoreductase</keyword>
<dbReference type="InterPro" id="IPR050523">
    <property type="entry name" value="AKR_Detox_Biosynth"/>
</dbReference>
<feature type="domain" description="NADP-dependent oxidoreductase" evidence="2">
    <location>
        <begin position="3"/>
        <end position="123"/>
    </location>
</feature>
<comment type="caution">
    <text evidence="3">The sequence shown here is derived from an EMBL/GenBank/DDBJ whole genome shotgun (WGS) entry which is preliminary data.</text>
</comment>
<name>A0ABV5THV2_9ACTN</name>
<sequence>MLYREEERGMNPLCLDQGVGLIPWNPLARGLLARAGSEEKTTRTGSDPRIDSLYDDADNDRLILDRAAQVAREREVAPARVALSWLLHQPGLSAPVVGATKDHHVDDAVAAVDLSLTEKELAFLAEPYRPRVVKH</sequence>
<dbReference type="EMBL" id="JBHMBS010000012">
    <property type="protein sequence ID" value="MFB9678664.1"/>
    <property type="molecule type" value="Genomic_DNA"/>
</dbReference>
<proteinExistence type="predicted"/>
<organism evidence="3 4">
    <name type="scientific">Streptosporangium vulgare</name>
    <dbReference type="NCBI Taxonomy" id="46190"/>
    <lineage>
        <taxon>Bacteria</taxon>
        <taxon>Bacillati</taxon>
        <taxon>Actinomycetota</taxon>
        <taxon>Actinomycetes</taxon>
        <taxon>Streptosporangiales</taxon>
        <taxon>Streptosporangiaceae</taxon>
        <taxon>Streptosporangium</taxon>
    </lineage>
</organism>
<dbReference type="SUPFAM" id="SSF51430">
    <property type="entry name" value="NAD(P)-linked oxidoreductase"/>
    <property type="match status" value="1"/>
</dbReference>
<dbReference type="Proteomes" id="UP001589610">
    <property type="component" value="Unassembled WGS sequence"/>
</dbReference>
<dbReference type="InterPro" id="IPR023210">
    <property type="entry name" value="NADP_OxRdtase_dom"/>
</dbReference>
<reference evidence="3 4" key="1">
    <citation type="submission" date="2024-09" db="EMBL/GenBank/DDBJ databases">
        <authorList>
            <person name="Sun Q."/>
            <person name="Mori K."/>
        </authorList>
    </citation>
    <scope>NUCLEOTIDE SEQUENCE [LARGE SCALE GENOMIC DNA]</scope>
    <source>
        <strain evidence="3 4">JCM 3028</strain>
    </source>
</reference>
<dbReference type="Gene3D" id="3.20.20.100">
    <property type="entry name" value="NADP-dependent oxidoreductase domain"/>
    <property type="match status" value="1"/>
</dbReference>
<evidence type="ECO:0000313" key="3">
    <source>
        <dbReference type="EMBL" id="MFB9678664.1"/>
    </source>
</evidence>
<evidence type="ECO:0000259" key="2">
    <source>
        <dbReference type="Pfam" id="PF00248"/>
    </source>
</evidence>
<dbReference type="PANTHER" id="PTHR43364">
    <property type="entry name" value="NADH-SPECIFIC METHYLGLYOXAL REDUCTASE-RELATED"/>
    <property type="match status" value="1"/>
</dbReference>
<dbReference type="RefSeq" id="WP_344742885.1">
    <property type="nucleotide sequence ID" value="NZ_BAAAWW010000009.1"/>
</dbReference>
<evidence type="ECO:0000313" key="4">
    <source>
        <dbReference type="Proteomes" id="UP001589610"/>
    </source>
</evidence>
<keyword evidence="4" id="KW-1185">Reference proteome</keyword>
<evidence type="ECO:0000256" key="1">
    <source>
        <dbReference type="ARBA" id="ARBA00023002"/>
    </source>
</evidence>
<gene>
    <name evidence="3" type="ORF">ACFFRH_24565</name>
</gene>
<dbReference type="PANTHER" id="PTHR43364:SF4">
    <property type="entry name" value="NAD(P)-LINKED OXIDOREDUCTASE SUPERFAMILY PROTEIN"/>
    <property type="match status" value="1"/>
</dbReference>
<dbReference type="Pfam" id="PF00248">
    <property type="entry name" value="Aldo_ket_red"/>
    <property type="match status" value="1"/>
</dbReference>
<protein>
    <submittedName>
        <fullName evidence="3">Aldo/keto reductase</fullName>
    </submittedName>
</protein>